<feature type="region of interest" description="Disordered" evidence="3">
    <location>
        <begin position="409"/>
        <end position="466"/>
    </location>
</feature>
<dbReference type="Gene3D" id="1.10.510.10">
    <property type="entry name" value="Transferase(Phosphotransferase) domain 1"/>
    <property type="match status" value="1"/>
</dbReference>
<evidence type="ECO:0000256" key="1">
    <source>
        <dbReference type="ARBA" id="ARBA00022741"/>
    </source>
</evidence>
<feature type="compositionally biased region" description="Basic and acidic residues" evidence="3">
    <location>
        <begin position="32"/>
        <end position="42"/>
    </location>
</feature>
<dbReference type="OrthoDB" id="193931at2759"/>
<protein>
    <recommendedName>
        <fullName evidence="4">Protein kinase domain-containing protein</fullName>
    </recommendedName>
</protein>
<feature type="compositionally biased region" description="Low complexity" evidence="3">
    <location>
        <begin position="580"/>
        <end position="596"/>
    </location>
</feature>
<organism evidence="5 6">
    <name type="scientific">Mytilus galloprovincialis</name>
    <name type="common">Mediterranean mussel</name>
    <dbReference type="NCBI Taxonomy" id="29158"/>
    <lineage>
        <taxon>Eukaryota</taxon>
        <taxon>Metazoa</taxon>
        <taxon>Spiralia</taxon>
        <taxon>Lophotrochozoa</taxon>
        <taxon>Mollusca</taxon>
        <taxon>Bivalvia</taxon>
        <taxon>Autobranchia</taxon>
        <taxon>Pteriomorphia</taxon>
        <taxon>Mytilida</taxon>
        <taxon>Mytiloidea</taxon>
        <taxon>Mytilidae</taxon>
        <taxon>Mytilinae</taxon>
        <taxon>Mytilus</taxon>
    </lineage>
</organism>
<dbReference type="InterPro" id="IPR008271">
    <property type="entry name" value="Ser/Thr_kinase_AS"/>
</dbReference>
<dbReference type="FunFam" id="1.10.510.10:FF:000571">
    <property type="entry name" value="Maternal embryonic leucine zipper kinase"/>
    <property type="match status" value="1"/>
</dbReference>
<dbReference type="PROSITE" id="PS50011">
    <property type="entry name" value="PROTEIN_KINASE_DOM"/>
    <property type="match status" value="1"/>
</dbReference>
<feature type="region of interest" description="Disordered" evidence="3">
    <location>
        <begin position="552"/>
        <end position="615"/>
    </location>
</feature>
<feature type="compositionally biased region" description="Polar residues" evidence="3">
    <location>
        <begin position="1"/>
        <end position="13"/>
    </location>
</feature>
<dbReference type="GO" id="GO:0035556">
    <property type="term" value="P:intracellular signal transduction"/>
    <property type="evidence" value="ECO:0007669"/>
    <property type="project" value="TreeGrafter"/>
</dbReference>
<dbReference type="SMART" id="SM00220">
    <property type="entry name" value="S_TKc"/>
    <property type="match status" value="1"/>
</dbReference>
<feature type="compositionally biased region" description="Polar residues" evidence="3">
    <location>
        <begin position="424"/>
        <end position="434"/>
    </location>
</feature>
<feature type="compositionally biased region" description="Polar residues" evidence="3">
    <location>
        <begin position="721"/>
        <end position="742"/>
    </location>
</feature>
<dbReference type="PROSITE" id="PS00108">
    <property type="entry name" value="PROTEIN_KINASE_ST"/>
    <property type="match status" value="1"/>
</dbReference>
<name>A0A8B6D9K0_MYTGA</name>
<dbReference type="AlphaFoldDB" id="A0A8B6D9K0"/>
<evidence type="ECO:0000313" key="5">
    <source>
        <dbReference type="EMBL" id="VDI16076.1"/>
    </source>
</evidence>
<gene>
    <name evidence="5" type="ORF">MGAL_10B055498</name>
</gene>
<dbReference type="InterPro" id="IPR000719">
    <property type="entry name" value="Prot_kinase_dom"/>
</dbReference>
<feature type="domain" description="Protein kinase" evidence="4">
    <location>
        <begin position="50"/>
        <end position="326"/>
    </location>
</feature>
<dbReference type="Proteomes" id="UP000596742">
    <property type="component" value="Unassembled WGS sequence"/>
</dbReference>
<evidence type="ECO:0000313" key="6">
    <source>
        <dbReference type="Proteomes" id="UP000596742"/>
    </source>
</evidence>
<evidence type="ECO:0000256" key="2">
    <source>
        <dbReference type="ARBA" id="ARBA00022840"/>
    </source>
</evidence>
<evidence type="ECO:0000256" key="3">
    <source>
        <dbReference type="SAM" id="MobiDB-lite"/>
    </source>
</evidence>
<dbReference type="GO" id="GO:0000226">
    <property type="term" value="P:microtubule cytoskeleton organization"/>
    <property type="evidence" value="ECO:0007669"/>
    <property type="project" value="TreeGrafter"/>
</dbReference>
<evidence type="ECO:0000259" key="4">
    <source>
        <dbReference type="PROSITE" id="PS50011"/>
    </source>
</evidence>
<dbReference type="Pfam" id="PF00069">
    <property type="entry name" value="Pkinase"/>
    <property type="match status" value="1"/>
</dbReference>
<dbReference type="PANTHER" id="PTHR24346:SF84">
    <property type="entry name" value="TESTIS SPECIFIC SERINE KINASE 5"/>
    <property type="match status" value="1"/>
</dbReference>
<feature type="region of interest" description="Disordered" evidence="3">
    <location>
        <begin position="721"/>
        <end position="756"/>
    </location>
</feature>
<dbReference type="SUPFAM" id="SSF56112">
    <property type="entry name" value="Protein kinase-like (PK-like)"/>
    <property type="match status" value="1"/>
</dbReference>
<sequence length="782" mass="88045">MKQRSSKGTSSTEQRQKTRSKSIFESGPNITKPKERSSEDVKKECMTHGYRIIRTLGEGAYAKVKLAEVMARRLARNEAMSIQSEYSDGELQVAIKVISKTAVPNEFLVKFLPREVENHTQMPEHPHVVRIFDHYHTHDHVYLVMEYCCNGDLLDLINKHIGTNQKGIGEELSRKLFRQLCEALQHIHMNGVVHRDLKCENVLLDENMNAKLTDFGFSAAVDDPRALLRTSCGSYAYTAPEVIKNKPYEGFKSDVWSLGIILFAMINGRLPFNDAQMLEMDEDMKMQRLRFERSSSFDCMVLIRKLLQYQPTERPLLDDILNDPWITGKKPIPRQLQRPKWINPYQAKKPDAVEVPTIIQTPKKVIEFSPRMRNNTICYRPDASPKTYTESLRGTVTLNHNVGETVTLKSRSGGRGFKKRMDVTTVQSRPNTWPRSKDGSPLPTKPGNKPRSSAAQQKHQTHGPDIRTIAKIITERYRQGEMGSKDISKQVPLWLVNQILNSEGEQSEQEKARLLNGIDALTQQDEDEHRQRSVSPGCPACAMSSLSNTLETEKLTDNVSVSQKKKQNHNGKPSCRSNLTKTSASSKSTAKSSVSKTKTEPCASPKPVTACSKSQTAQKKQMVNYSSPLPMKKSSKSADGRIVVKQSVATFNQEKKIPKNSPAPNIKISPPSTTVSRGFKFKIMTPACRAKMCRERKMHAYTNMHAFQDVVWPLPLVHGQSVSSSANRTSNASPSGQLNTTPRDICRSDTSRVSEYTEESRKALNDVTDMAHKHKLVVHVCS</sequence>
<dbReference type="PANTHER" id="PTHR24346">
    <property type="entry name" value="MAP/MICROTUBULE AFFINITY-REGULATING KINASE"/>
    <property type="match status" value="1"/>
</dbReference>
<reference evidence="5" key="1">
    <citation type="submission" date="2018-11" db="EMBL/GenBank/DDBJ databases">
        <authorList>
            <person name="Alioto T."/>
            <person name="Alioto T."/>
        </authorList>
    </citation>
    <scope>NUCLEOTIDE SEQUENCE</scope>
</reference>
<dbReference type="GO" id="GO:0005737">
    <property type="term" value="C:cytoplasm"/>
    <property type="evidence" value="ECO:0007669"/>
    <property type="project" value="TreeGrafter"/>
</dbReference>
<accession>A0A8B6D9K0</accession>
<dbReference type="InterPro" id="IPR011009">
    <property type="entry name" value="Kinase-like_dom_sf"/>
</dbReference>
<keyword evidence="1" id="KW-0547">Nucleotide-binding</keyword>
<dbReference type="GO" id="GO:0005524">
    <property type="term" value="F:ATP binding"/>
    <property type="evidence" value="ECO:0007669"/>
    <property type="project" value="UniProtKB-KW"/>
</dbReference>
<comment type="caution">
    <text evidence="5">The sequence shown here is derived from an EMBL/GenBank/DDBJ whole genome shotgun (WGS) entry which is preliminary data.</text>
</comment>
<keyword evidence="2" id="KW-0067">ATP-binding</keyword>
<dbReference type="GO" id="GO:0050321">
    <property type="term" value="F:tau-protein kinase activity"/>
    <property type="evidence" value="ECO:0007669"/>
    <property type="project" value="TreeGrafter"/>
</dbReference>
<feature type="region of interest" description="Disordered" evidence="3">
    <location>
        <begin position="1"/>
        <end position="42"/>
    </location>
</feature>
<proteinExistence type="predicted"/>
<dbReference type="EMBL" id="UYJE01003042">
    <property type="protein sequence ID" value="VDI16076.1"/>
    <property type="molecule type" value="Genomic_DNA"/>
</dbReference>
<keyword evidence="6" id="KW-1185">Reference proteome</keyword>